<keyword evidence="11" id="KW-1185">Reference proteome</keyword>
<comment type="caution">
    <text evidence="10">The sequence shown here is derived from an EMBL/GenBank/DDBJ whole genome shotgun (WGS) entry which is preliminary data.</text>
</comment>
<keyword evidence="5" id="KW-0238">DNA-binding</keyword>
<dbReference type="Proteomes" id="UP000193560">
    <property type="component" value="Unassembled WGS sequence"/>
</dbReference>
<feature type="domain" description="Zn(2)-C6 fungal-type" evidence="9">
    <location>
        <begin position="69"/>
        <end position="100"/>
    </location>
</feature>
<dbReference type="InterPro" id="IPR007219">
    <property type="entry name" value="XnlR_reg_dom"/>
</dbReference>
<proteinExistence type="predicted"/>
<dbReference type="GO" id="GO:0006351">
    <property type="term" value="P:DNA-templated transcription"/>
    <property type="evidence" value="ECO:0007669"/>
    <property type="project" value="InterPro"/>
</dbReference>
<dbReference type="Gene3D" id="4.10.240.10">
    <property type="entry name" value="Zn(2)-C6 fungal-type DNA-binding domain"/>
    <property type="match status" value="1"/>
</dbReference>
<feature type="compositionally biased region" description="Low complexity" evidence="8">
    <location>
        <begin position="918"/>
        <end position="929"/>
    </location>
</feature>
<protein>
    <submittedName>
        <fullName evidence="10">Fungal-specific transcription factor domain-domain-containing protein</fullName>
    </submittedName>
</protein>
<dbReference type="CDD" id="cd00067">
    <property type="entry name" value="GAL4"/>
    <property type="match status" value="1"/>
</dbReference>
<dbReference type="Pfam" id="PF00172">
    <property type="entry name" value="Zn_clus"/>
    <property type="match status" value="1"/>
</dbReference>
<name>A0A1X2HZR3_9FUNG</name>
<evidence type="ECO:0000256" key="8">
    <source>
        <dbReference type="SAM" id="MobiDB-lite"/>
    </source>
</evidence>
<keyword evidence="7" id="KW-0539">Nucleus</keyword>
<dbReference type="EMBL" id="MCGE01000045">
    <property type="protein sequence ID" value="ORZ05238.1"/>
    <property type="molecule type" value="Genomic_DNA"/>
</dbReference>
<sequence>MMESDYDLPSLHCYTMNPASTLTSDTMATSHPPTTQQQQQQQQQQNVATMTPSTNSTTTPLKRTRAKRSCDFCRQRKSRCDADTCTPCTNCKAWGYTCEFQTVRKKRGPPSVYVDNLEKRCKKMEQLLMQLTNTTIKDLEQNDFRTTHRRAISDPSIVSDSSSDEDQASIGQGYSPSTPAIVPSRTIDNSKDAFMTPCSSSTTATTATTTTTNSTPVISLDSISTNSNNDNDDDPDSIVHRLGQLDIHDYDSIKYTGQSAGLELLDHQDVFKSKPYIAWPGRPDMVLQMMADDQLMVVRTEKSVTTGKLDTRLDVGISITSAPSSSTSDTASNNAIVNNGNKPAKSLTTRMVTLYFTHLHPIFPIVNKSRFLHLYETESPMLPKVLLQAILAVSFRFAAQHGLFPTSISTQTMAEHYADYFFRKVMKRLQESTRSRLCHVQSGLLATLYLDILDGGDNVESVQWQVLGKAIRMAQDLGLHRTCEHWQLPASEIETRHRVFYACYVLDRWIGARAGKPLTILDRDFDTTLPSMYEVVDQDDNNDNSDTKNPVYRAFYLWIKLSEILGRVLKALYAPSAKKANSNANLDDPMILVVFDRRLKHWHSLLEESVDNSYLPSAQNVSLQIYYNTVILLLRRPFLSSSKYFVLEEHLVTESRHISLQAALNIFQLSQQNKLQQTATTIDDRSFAGPSHLLPTCYVYGMFLSSLVHVAIVLHDRTSIKKRHALEASIGLIESHRHLCASRRALEILNMLVTIHEIKNSPDDDGMQVGFKPIKLEQQQDSDEGPSYMISNYNNNHDETLDAYYTANTTATADGEDGRNNSDTITFHHHQQQSSFDSNFMTPCPPPSTTTPTSSVALPTTSSNATFIDSEMPKSHWFQRFVNTSVVGGVTSEIQHDVETDLSHQPTSYICPPPPPSSMLSNNNNSSSTASHLIAASHLHSSPTSMFYTPYMPSPPMPSSITTTPTSPSSSVATYPPHHHHQHQHHHHHLPLLSSIEPSSTSFDSTTTTSTTSSSSSSAPLPPHHRTTCSMLPTEVDAAAATATPPLPPMPLPLHPSPPLHQQPTISPSNLNWHDWQFYMHQHPPSSHLSK</sequence>
<evidence type="ECO:0000313" key="10">
    <source>
        <dbReference type="EMBL" id="ORZ05238.1"/>
    </source>
</evidence>
<keyword evidence="2" id="KW-0479">Metal-binding</keyword>
<evidence type="ECO:0000256" key="2">
    <source>
        <dbReference type="ARBA" id="ARBA00022723"/>
    </source>
</evidence>
<dbReference type="GO" id="GO:0005634">
    <property type="term" value="C:nucleus"/>
    <property type="evidence" value="ECO:0007669"/>
    <property type="project" value="UniProtKB-SubCell"/>
</dbReference>
<feature type="compositionally biased region" description="Pro residues" evidence="8">
    <location>
        <begin position="1045"/>
        <end position="1061"/>
    </location>
</feature>
<dbReference type="SUPFAM" id="SSF57701">
    <property type="entry name" value="Zn2/Cys6 DNA-binding domain"/>
    <property type="match status" value="1"/>
</dbReference>
<dbReference type="InterPro" id="IPR051615">
    <property type="entry name" value="Transcr_Regulatory_Elem"/>
</dbReference>
<dbReference type="PANTHER" id="PTHR31313">
    <property type="entry name" value="TY1 ENHANCER ACTIVATOR"/>
    <property type="match status" value="1"/>
</dbReference>
<feature type="compositionally biased region" description="Low complexity" evidence="8">
    <location>
        <begin position="36"/>
        <end position="60"/>
    </location>
</feature>
<feature type="region of interest" description="Disordered" evidence="8">
    <location>
        <begin position="147"/>
        <end position="182"/>
    </location>
</feature>
<dbReference type="GO" id="GO:0008270">
    <property type="term" value="F:zinc ion binding"/>
    <property type="evidence" value="ECO:0007669"/>
    <property type="project" value="InterPro"/>
</dbReference>
<dbReference type="Pfam" id="PF04082">
    <property type="entry name" value="Fungal_trans"/>
    <property type="match status" value="1"/>
</dbReference>
<dbReference type="PANTHER" id="PTHR31313:SF81">
    <property type="entry name" value="TY1 ENHANCER ACTIVATOR"/>
    <property type="match status" value="1"/>
</dbReference>
<comment type="subcellular location">
    <subcellularLocation>
        <location evidence="1">Nucleus</location>
    </subcellularLocation>
</comment>
<dbReference type="InterPro" id="IPR001138">
    <property type="entry name" value="Zn2Cys6_DnaBD"/>
</dbReference>
<dbReference type="SMART" id="SM00066">
    <property type="entry name" value="GAL4"/>
    <property type="match status" value="1"/>
</dbReference>
<organism evidence="10 11">
    <name type="scientific">Absidia repens</name>
    <dbReference type="NCBI Taxonomy" id="90262"/>
    <lineage>
        <taxon>Eukaryota</taxon>
        <taxon>Fungi</taxon>
        <taxon>Fungi incertae sedis</taxon>
        <taxon>Mucoromycota</taxon>
        <taxon>Mucoromycotina</taxon>
        <taxon>Mucoromycetes</taxon>
        <taxon>Mucorales</taxon>
        <taxon>Cunninghamellaceae</taxon>
        <taxon>Absidia</taxon>
    </lineage>
</organism>
<evidence type="ECO:0000259" key="9">
    <source>
        <dbReference type="PROSITE" id="PS50048"/>
    </source>
</evidence>
<dbReference type="AlphaFoldDB" id="A0A1X2HZR3"/>
<feature type="compositionally biased region" description="Low complexity" evidence="8">
    <location>
        <begin position="959"/>
        <end position="976"/>
    </location>
</feature>
<dbReference type="SMART" id="SM00906">
    <property type="entry name" value="Fungal_trans"/>
    <property type="match status" value="1"/>
</dbReference>
<dbReference type="OrthoDB" id="2110361at2759"/>
<dbReference type="GO" id="GO:0000981">
    <property type="term" value="F:DNA-binding transcription factor activity, RNA polymerase II-specific"/>
    <property type="evidence" value="ECO:0007669"/>
    <property type="project" value="InterPro"/>
</dbReference>
<feature type="region of interest" description="Disordered" evidence="8">
    <location>
        <begin position="1041"/>
        <end position="1066"/>
    </location>
</feature>
<evidence type="ECO:0000256" key="1">
    <source>
        <dbReference type="ARBA" id="ARBA00004123"/>
    </source>
</evidence>
<evidence type="ECO:0000256" key="7">
    <source>
        <dbReference type="ARBA" id="ARBA00023242"/>
    </source>
</evidence>
<evidence type="ECO:0000256" key="4">
    <source>
        <dbReference type="ARBA" id="ARBA00023015"/>
    </source>
</evidence>
<dbReference type="STRING" id="90262.A0A1X2HZR3"/>
<keyword evidence="4" id="KW-0805">Transcription regulation</keyword>
<feature type="compositionally biased region" description="Basic residues" evidence="8">
    <location>
        <begin position="977"/>
        <end position="990"/>
    </location>
</feature>
<evidence type="ECO:0000256" key="6">
    <source>
        <dbReference type="ARBA" id="ARBA00023163"/>
    </source>
</evidence>
<dbReference type="PROSITE" id="PS50048">
    <property type="entry name" value="ZN2_CY6_FUNGAL_2"/>
    <property type="match status" value="1"/>
</dbReference>
<keyword evidence="3" id="KW-0862">Zinc</keyword>
<dbReference type="CDD" id="cd12148">
    <property type="entry name" value="fungal_TF_MHR"/>
    <property type="match status" value="1"/>
</dbReference>
<dbReference type="InterPro" id="IPR036864">
    <property type="entry name" value="Zn2-C6_fun-type_DNA-bd_sf"/>
</dbReference>
<evidence type="ECO:0000256" key="3">
    <source>
        <dbReference type="ARBA" id="ARBA00022833"/>
    </source>
</evidence>
<feature type="region of interest" description="Disordered" evidence="8">
    <location>
        <begin position="901"/>
        <end position="929"/>
    </location>
</feature>
<feature type="region of interest" description="Disordered" evidence="8">
    <location>
        <begin position="22"/>
        <end position="61"/>
    </location>
</feature>
<evidence type="ECO:0000256" key="5">
    <source>
        <dbReference type="ARBA" id="ARBA00023125"/>
    </source>
</evidence>
<dbReference type="GO" id="GO:0003677">
    <property type="term" value="F:DNA binding"/>
    <property type="evidence" value="ECO:0007669"/>
    <property type="project" value="UniProtKB-KW"/>
</dbReference>
<accession>A0A1X2HZR3</accession>
<feature type="compositionally biased region" description="Polar residues" evidence="8">
    <location>
        <begin position="169"/>
        <end position="178"/>
    </location>
</feature>
<keyword evidence="6" id="KW-0804">Transcription</keyword>
<feature type="region of interest" description="Disordered" evidence="8">
    <location>
        <begin position="957"/>
        <end position="1029"/>
    </location>
</feature>
<feature type="compositionally biased region" description="Polar residues" evidence="8">
    <location>
        <begin position="22"/>
        <end position="35"/>
    </location>
</feature>
<reference evidence="10 11" key="1">
    <citation type="submission" date="2016-07" db="EMBL/GenBank/DDBJ databases">
        <title>Pervasive Adenine N6-methylation of Active Genes in Fungi.</title>
        <authorList>
            <consortium name="DOE Joint Genome Institute"/>
            <person name="Mondo S.J."/>
            <person name="Dannebaum R.O."/>
            <person name="Kuo R.C."/>
            <person name="Labutti K."/>
            <person name="Haridas S."/>
            <person name="Kuo A."/>
            <person name="Salamov A."/>
            <person name="Ahrendt S.R."/>
            <person name="Lipzen A."/>
            <person name="Sullivan W."/>
            <person name="Andreopoulos W.B."/>
            <person name="Clum A."/>
            <person name="Lindquist E."/>
            <person name="Daum C."/>
            <person name="Ramamoorthy G.K."/>
            <person name="Gryganskyi A."/>
            <person name="Culley D."/>
            <person name="Magnuson J.K."/>
            <person name="James T.Y."/>
            <person name="O'Malley M.A."/>
            <person name="Stajich J.E."/>
            <person name="Spatafora J.W."/>
            <person name="Visel A."/>
            <person name="Grigoriev I.V."/>
        </authorList>
    </citation>
    <scope>NUCLEOTIDE SEQUENCE [LARGE SCALE GENOMIC DNA]</scope>
    <source>
        <strain evidence="10 11">NRRL 1336</strain>
    </source>
</reference>
<gene>
    <name evidence="10" type="ORF">BCR42DRAFT_496771</name>
</gene>
<feature type="compositionally biased region" description="Low complexity" evidence="8">
    <location>
        <begin position="999"/>
        <end position="1018"/>
    </location>
</feature>
<dbReference type="PROSITE" id="PS00463">
    <property type="entry name" value="ZN2_CY6_FUNGAL_1"/>
    <property type="match status" value="1"/>
</dbReference>
<evidence type="ECO:0000313" key="11">
    <source>
        <dbReference type="Proteomes" id="UP000193560"/>
    </source>
</evidence>